<feature type="transmembrane region" description="Helical" evidence="9">
    <location>
        <begin position="485"/>
        <end position="508"/>
    </location>
</feature>
<dbReference type="GO" id="GO:0006078">
    <property type="term" value="P:(1-&gt;6)-beta-D-glucan biosynthetic process"/>
    <property type="evidence" value="ECO:0007669"/>
    <property type="project" value="TreeGrafter"/>
</dbReference>
<protein>
    <recommendedName>
        <fullName evidence="10">GH16 domain-containing protein</fullName>
    </recommendedName>
</protein>
<keyword evidence="6 9" id="KW-0472">Membrane</keyword>
<reference evidence="11 12" key="1">
    <citation type="journal article" date="2018" name="Evol. Lett.">
        <title>Horizontal gene cluster transfer increased hallucinogenic mushroom diversity.</title>
        <authorList>
            <person name="Reynolds H.T."/>
            <person name="Vijayakumar V."/>
            <person name="Gluck-Thaler E."/>
            <person name="Korotkin H.B."/>
            <person name="Matheny P.B."/>
            <person name="Slot J.C."/>
        </authorList>
    </citation>
    <scope>NUCLEOTIDE SEQUENCE [LARGE SCALE GENOMIC DNA]</scope>
    <source>
        <strain evidence="11 12">2631</strain>
    </source>
</reference>
<evidence type="ECO:0000256" key="1">
    <source>
        <dbReference type="ARBA" id="ARBA00004606"/>
    </source>
</evidence>
<evidence type="ECO:0000256" key="9">
    <source>
        <dbReference type="SAM" id="Phobius"/>
    </source>
</evidence>
<dbReference type="GO" id="GO:0015926">
    <property type="term" value="F:glucosidase activity"/>
    <property type="evidence" value="ECO:0007669"/>
    <property type="project" value="TreeGrafter"/>
</dbReference>
<dbReference type="PROSITE" id="PS51762">
    <property type="entry name" value="GH16_2"/>
    <property type="match status" value="1"/>
</dbReference>
<evidence type="ECO:0000259" key="10">
    <source>
        <dbReference type="PROSITE" id="PS51762"/>
    </source>
</evidence>
<dbReference type="Proteomes" id="UP000283269">
    <property type="component" value="Unassembled WGS sequence"/>
</dbReference>
<dbReference type="OrthoDB" id="412647at2759"/>
<dbReference type="InterPro" id="IPR013320">
    <property type="entry name" value="ConA-like_dom_sf"/>
</dbReference>
<keyword evidence="7" id="KW-0325">Glycoprotein</keyword>
<dbReference type="EMBL" id="NHYD01003434">
    <property type="protein sequence ID" value="PPQ77660.1"/>
    <property type="molecule type" value="Genomic_DNA"/>
</dbReference>
<dbReference type="Pfam" id="PF03935">
    <property type="entry name" value="SKN1_KRE6_Sbg1"/>
    <property type="match status" value="3"/>
</dbReference>
<evidence type="ECO:0000313" key="12">
    <source>
        <dbReference type="Proteomes" id="UP000283269"/>
    </source>
</evidence>
<comment type="similarity">
    <text evidence="2">Belongs to the SKN1/KRE6 family.</text>
</comment>
<dbReference type="InterPro" id="IPR005629">
    <property type="entry name" value="Skn1/Kre6/Sbg1"/>
</dbReference>
<dbReference type="GO" id="GO:0031505">
    <property type="term" value="P:fungal-type cell wall organization"/>
    <property type="evidence" value="ECO:0007669"/>
    <property type="project" value="TreeGrafter"/>
</dbReference>
<evidence type="ECO:0000256" key="8">
    <source>
        <dbReference type="ARBA" id="ARBA00023316"/>
    </source>
</evidence>
<dbReference type="Gene3D" id="2.60.120.200">
    <property type="match status" value="2"/>
</dbReference>
<evidence type="ECO:0000256" key="5">
    <source>
        <dbReference type="ARBA" id="ARBA00022989"/>
    </source>
</evidence>
<evidence type="ECO:0000313" key="11">
    <source>
        <dbReference type="EMBL" id="PPQ77660.1"/>
    </source>
</evidence>
<accession>A0A409WGV1</accession>
<keyword evidence="12" id="KW-1185">Reference proteome</keyword>
<sequence length="649" mass="71314">MSYSGSHPGYVSADSSLTLPRASSFGVLRRDSWQSLSESPYSLGAGSRMSTLSDKFSLSPDPRLWGSDLSPDLVEADDDLHNPERATKTSDGKNQLSVTARGLTNVGCLIVLIISLILLFIGYPIITYRGQWDLGYGPNLGGINSTGQVPSMGNFGLVDLETPKDALIRTSIRDGSDMILVFSDEFNTEGRTFYPGDDPYWEAEDLHYWVRAGAAIFSLNLILIKYKATNNLEWYDPEAITTSGGSLVITFSEKETHNLGYQGGLMSSWFDPLLFLRSSVQCLNTNNRNKFCFTGGYIEAAVQLPGTNNVVGMWPAVWTMGNLGRAGYGASLEGMWPYTYDSCDVGTSPNQTLNGAPLTAVYDGDHAYGGALSYLPGQRLSRCTCDGDHPGPKHDDGTYVGRSAPEIDVLEAQVGGSPPTGEVSQSAQWAPFNQAYHWDNSSDNEILGDPSISRINSFVGSVTQQATSVVTNTNQMCYELVQDCYSVYGFEASLFLVLCVTTFLTYIATSLYRSNNLKSQGYDDAYISWISNGVMSWTLNAAGLGPDPTVEISARPVPQEPMYIIINLGMSKNFGSIDFEHLIFPTVMRVDYVRVYQDMHHINIGCDPKDFPTADYINRHLGAYTNSNLTSWREDYGQPFPRNSFIESC</sequence>
<feature type="transmembrane region" description="Helical" evidence="9">
    <location>
        <begin position="103"/>
        <end position="126"/>
    </location>
</feature>
<dbReference type="AlphaFoldDB" id="A0A409WGV1"/>
<evidence type="ECO:0000256" key="3">
    <source>
        <dbReference type="ARBA" id="ARBA00022692"/>
    </source>
</evidence>
<keyword evidence="8" id="KW-0961">Cell wall biogenesis/degradation</keyword>
<dbReference type="PANTHER" id="PTHR31361">
    <property type="entry name" value="BETA-GLUCAN SYNTHESIS-ASSOCIATED PROTEIN KRE6-RELATED"/>
    <property type="match status" value="1"/>
</dbReference>
<evidence type="ECO:0000256" key="6">
    <source>
        <dbReference type="ARBA" id="ARBA00023136"/>
    </source>
</evidence>
<keyword evidence="5 9" id="KW-1133">Transmembrane helix</keyword>
<comment type="subcellular location">
    <subcellularLocation>
        <location evidence="1">Membrane</location>
        <topology evidence="1">Single-pass type II membrane protein</topology>
    </subcellularLocation>
</comment>
<proteinExistence type="inferred from homology"/>
<dbReference type="InParanoid" id="A0A409WGV1"/>
<keyword evidence="3 9" id="KW-0812">Transmembrane</keyword>
<dbReference type="GO" id="GO:0005886">
    <property type="term" value="C:plasma membrane"/>
    <property type="evidence" value="ECO:0007669"/>
    <property type="project" value="TreeGrafter"/>
</dbReference>
<dbReference type="GO" id="GO:0005789">
    <property type="term" value="C:endoplasmic reticulum membrane"/>
    <property type="evidence" value="ECO:0007669"/>
    <property type="project" value="TreeGrafter"/>
</dbReference>
<dbReference type="PANTHER" id="PTHR31361:SF1">
    <property type="entry name" value="BETA-GLUCAN SYNTHESIS-ASSOCIATED PROTEIN KRE6-RELATED"/>
    <property type="match status" value="1"/>
</dbReference>
<feature type="domain" description="GH16" evidence="10">
    <location>
        <begin position="144"/>
        <end position="601"/>
    </location>
</feature>
<gene>
    <name evidence="11" type="ORF">CVT25_011095</name>
</gene>
<organism evidence="11 12">
    <name type="scientific">Psilocybe cyanescens</name>
    <dbReference type="NCBI Taxonomy" id="93625"/>
    <lineage>
        <taxon>Eukaryota</taxon>
        <taxon>Fungi</taxon>
        <taxon>Dikarya</taxon>
        <taxon>Basidiomycota</taxon>
        <taxon>Agaricomycotina</taxon>
        <taxon>Agaricomycetes</taxon>
        <taxon>Agaricomycetidae</taxon>
        <taxon>Agaricales</taxon>
        <taxon>Agaricineae</taxon>
        <taxon>Strophariaceae</taxon>
        <taxon>Psilocybe</taxon>
    </lineage>
</organism>
<dbReference type="InterPro" id="IPR000757">
    <property type="entry name" value="Beta-glucanase-like"/>
</dbReference>
<evidence type="ECO:0000256" key="4">
    <source>
        <dbReference type="ARBA" id="ARBA00022968"/>
    </source>
</evidence>
<dbReference type="SUPFAM" id="SSF49899">
    <property type="entry name" value="Concanavalin A-like lectins/glucanases"/>
    <property type="match status" value="1"/>
</dbReference>
<evidence type="ECO:0000256" key="2">
    <source>
        <dbReference type="ARBA" id="ARBA00010962"/>
    </source>
</evidence>
<keyword evidence="4" id="KW-0735">Signal-anchor</keyword>
<comment type="caution">
    <text evidence="11">The sequence shown here is derived from an EMBL/GenBank/DDBJ whole genome shotgun (WGS) entry which is preliminary data.</text>
</comment>
<name>A0A409WGV1_PSICY</name>
<evidence type="ECO:0000256" key="7">
    <source>
        <dbReference type="ARBA" id="ARBA00023180"/>
    </source>
</evidence>
<dbReference type="STRING" id="93625.A0A409WGV1"/>